<evidence type="ECO:0000259" key="9">
    <source>
        <dbReference type="Pfam" id="PF00884"/>
    </source>
</evidence>
<keyword evidence="2" id="KW-1003">Cell membrane</keyword>
<keyword evidence="12" id="KW-1185">Reference proteome</keyword>
<evidence type="ECO:0000256" key="3">
    <source>
        <dbReference type="ARBA" id="ARBA00022519"/>
    </source>
</evidence>
<evidence type="ECO:0000259" key="10">
    <source>
        <dbReference type="Pfam" id="PF08019"/>
    </source>
</evidence>
<feature type="transmembrane region" description="Helical" evidence="8">
    <location>
        <begin position="103"/>
        <end position="124"/>
    </location>
</feature>
<keyword evidence="6 8" id="KW-1133">Transmembrane helix</keyword>
<feature type="transmembrane region" description="Helical" evidence="8">
    <location>
        <begin position="41"/>
        <end position="65"/>
    </location>
</feature>
<evidence type="ECO:0000256" key="2">
    <source>
        <dbReference type="ARBA" id="ARBA00022475"/>
    </source>
</evidence>
<protein>
    <submittedName>
        <fullName evidence="11">Phosphoethanolamine transferase</fullName>
    </submittedName>
</protein>
<dbReference type="PANTHER" id="PTHR30443">
    <property type="entry name" value="INNER MEMBRANE PROTEIN"/>
    <property type="match status" value="1"/>
</dbReference>
<evidence type="ECO:0000256" key="5">
    <source>
        <dbReference type="ARBA" id="ARBA00022692"/>
    </source>
</evidence>
<dbReference type="InterPro" id="IPR012549">
    <property type="entry name" value="EptA-like_N"/>
</dbReference>
<dbReference type="Pfam" id="PF00884">
    <property type="entry name" value="Sulfatase"/>
    <property type="match status" value="1"/>
</dbReference>
<dbReference type="InterPro" id="IPR017850">
    <property type="entry name" value="Alkaline_phosphatase_core_sf"/>
</dbReference>
<organism evidence="11 12">
    <name type="scientific">Shewanella algidipiscicola</name>
    <dbReference type="NCBI Taxonomy" id="614070"/>
    <lineage>
        <taxon>Bacteria</taxon>
        <taxon>Pseudomonadati</taxon>
        <taxon>Pseudomonadota</taxon>
        <taxon>Gammaproteobacteria</taxon>
        <taxon>Alteromonadales</taxon>
        <taxon>Shewanellaceae</taxon>
        <taxon>Shewanella</taxon>
    </lineage>
</organism>
<dbReference type="InterPro" id="IPR058130">
    <property type="entry name" value="PEA_transf_C"/>
</dbReference>
<feature type="transmembrane region" description="Helical" evidence="8">
    <location>
        <begin position="144"/>
        <end position="166"/>
    </location>
</feature>
<dbReference type="GO" id="GO:0016740">
    <property type="term" value="F:transferase activity"/>
    <property type="evidence" value="ECO:0007669"/>
    <property type="project" value="UniProtKB-KW"/>
</dbReference>
<name>A0ABQ4NT40_9GAMM</name>
<gene>
    <name evidence="11" type="ORF">TUM4630_34610</name>
</gene>
<dbReference type="CDD" id="cd16017">
    <property type="entry name" value="LptA"/>
    <property type="match status" value="1"/>
</dbReference>
<proteinExistence type="predicted"/>
<feature type="domain" description="Sulfatase N-terminal" evidence="9">
    <location>
        <begin position="261"/>
        <end position="551"/>
    </location>
</feature>
<evidence type="ECO:0000256" key="4">
    <source>
        <dbReference type="ARBA" id="ARBA00022679"/>
    </source>
</evidence>
<evidence type="ECO:0000256" key="7">
    <source>
        <dbReference type="ARBA" id="ARBA00023136"/>
    </source>
</evidence>
<dbReference type="InterPro" id="IPR040423">
    <property type="entry name" value="PEA_transferase"/>
</dbReference>
<dbReference type="SUPFAM" id="SSF53649">
    <property type="entry name" value="Alkaline phosphatase-like"/>
    <property type="match status" value="1"/>
</dbReference>
<dbReference type="NCBIfam" id="NF028537">
    <property type="entry name" value="P_eth_NH2_trans"/>
    <property type="match status" value="1"/>
</dbReference>
<dbReference type="Gene3D" id="3.40.720.10">
    <property type="entry name" value="Alkaline Phosphatase, subunit A"/>
    <property type="match status" value="1"/>
</dbReference>
<keyword evidence="3" id="KW-0997">Cell inner membrane</keyword>
<keyword evidence="5 8" id="KW-0812">Transmembrane</keyword>
<keyword evidence="7 8" id="KW-0472">Membrane</keyword>
<dbReference type="Pfam" id="PF08019">
    <property type="entry name" value="EptA_B_N"/>
    <property type="match status" value="1"/>
</dbReference>
<reference evidence="11 12" key="1">
    <citation type="submission" date="2021-05" db="EMBL/GenBank/DDBJ databases">
        <title>Molecular characterization for Shewanella algae harboring chromosomal blaOXA-55-like strains isolated from clinical and environment sample.</title>
        <authorList>
            <person name="Ohama Y."/>
            <person name="Aoki K."/>
            <person name="Harada S."/>
            <person name="Moriya K."/>
            <person name="Ishii Y."/>
            <person name="Tateda K."/>
        </authorList>
    </citation>
    <scope>NUCLEOTIDE SEQUENCE [LARGE SCALE GENOMIC DNA]</scope>
    <source>
        <strain evidence="11 12">LMG 23746</strain>
    </source>
</reference>
<feature type="domain" description="Phosphoethanolamine transferase N-terminal" evidence="10">
    <location>
        <begin position="84"/>
        <end position="233"/>
    </location>
</feature>
<comment type="subcellular location">
    <subcellularLocation>
        <location evidence="1">Cell inner membrane</location>
        <topology evidence="1">Multi-pass membrane protein</topology>
    </subcellularLocation>
</comment>
<feature type="transmembrane region" description="Helical" evidence="8">
    <location>
        <begin position="71"/>
        <end position="91"/>
    </location>
</feature>
<keyword evidence="4 11" id="KW-0808">Transferase</keyword>
<feature type="transmembrane region" description="Helical" evidence="8">
    <location>
        <begin position="178"/>
        <end position="200"/>
    </location>
</feature>
<sequence length="580" mass="64660">MALLTKPLLASVNKFSNANEKPAGAVDSPNGGAIALTPARLILLVSCYFFLVLNVALLVKLFGILEGLSDVNLGFVLSIPLFFIAAFNGIFSLLTVFRCEKWLLVPLIIISSLLSYAMYNYGTIVDRDMLVNVMQTHSGEAKSYFTLSALLWFVFTGLLPAVLIVKLPIRRSTIWRELAMKLVSIAISLLVILAIAALYYKDYASVGRNNHYLNKMIIPTHFSHSLYGYLKSTYFTLPKPYQMLGEDATLTAKSSSGRKQVMVLMVGETARAANFQHGGYERDTNAFTKPLGITYFQDVSSCGTATAISVPCMFSRQSRQEFSGSDADNQDNLMDIIHRAGINTVWLENDGGCKGVCARIQTVEFKPDANNPVCDGDYCQDQVLLEGLQEQLNKLDAQQSVIVLHMVGSHGPTYYKRYPQAFAHFQPDCQRSDIQNCDARQLNNTYDNTLYYSDYIIAQVIEQLRQHEDLDTGLLYVSDHGESLGESGMYLHGMPYALATTEQTHVPMLTWFSDTFTADKQLDENCLTRLAQQEGYSHDNLFDSMLGLLDVSTQVYRPQLDIFNVCRQDKALSSISLAAK</sequence>
<dbReference type="RefSeq" id="WP_119979034.1">
    <property type="nucleotide sequence ID" value="NZ_BPFB01000069.1"/>
</dbReference>
<evidence type="ECO:0000256" key="6">
    <source>
        <dbReference type="ARBA" id="ARBA00022989"/>
    </source>
</evidence>
<dbReference type="EMBL" id="BPFB01000069">
    <property type="protein sequence ID" value="GIU02614.1"/>
    <property type="molecule type" value="Genomic_DNA"/>
</dbReference>
<evidence type="ECO:0000313" key="12">
    <source>
        <dbReference type="Proteomes" id="UP000761574"/>
    </source>
</evidence>
<dbReference type="InterPro" id="IPR000917">
    <property type="entry name" value="Sulfatase_N"/>
</dbReference>
<comment type="caution">
    <text evidence="11">The sequence shown here is derived from an EMBL/GenBank/DDBJ whole genome shotgun (WGS) entry which is preliminary data.</text>
</comment>
<evidence type="ECO:0000256" key="1">
    <source>
        <dbReference type="ARBA" id="ARBA00004429"/>
    </source>
</evidence>
<accession>A0ABQ4NT40</accession>
<evidence type="ECO:0000256" key="8">
    <source>
        <dbReference type="SAM" id="Phobius"/>
    </source>
</evidence>
<dbReference type="PANTHER" id="PTHR30443:SF0">
    <property type="entry name" value="PHOSPHOETHANOLAMINE TRANSFERASE EPTA"/>
    <property type="match status" value="1"/>
</dbReference>
<dbReference type="Proteomes" id="UP000761574">
    <property type="component" value="Unassembled WGS sequence"/>
</dbReference>
<evidence type="ECO:0000313" key="11">
    <source>
        <dbReference type="EMBL" id="GIU02614.1"/>
    </source>
</evidence>